<dbReference type="GO" id="GO:0000160">
    <property type="term" value="P:phosphorelay signal transduction system"/>
    <property type="evidence" value="ECO:0007669"/>
    <property type="project" value="UniProtKB-KW"/>
</dbReference>
<feature type="non-terminal residue" evidence="5">
    <location>
        <position position="1"/>
    </location>
</feature>
<feature type="domain" description="Response regulatory" evidence="4">
    <location>
        <begin position="1"/>
        <end position="98"/>
    </location>
</feature>
<evidence type="ECO:0000256" key="1">
    <source>
        <dbReference type="ARBA" id="ARBA00022553"/>
    </source>
</evidence>
<dbReference type="Gene3D" id="3.40.50.2300">
    <property type="match status" value="1"/>
</dbReference>
<feature type="modified residue" description="4-aspartylphosphate" evidence="3">
    <location>
        <position position="33"/>
    </location>
</feature>
<organism evidence="5">
    <name type="scientific">candidate division WOR-3 bacterium</name>
    <dbReference type="NCBI Taxonomy" id="2052148"/>
    <lineage>
        <taxon>Bacteria</taxon>
        <taxon>Bacteria division WOR-3</taxon>
    </lineage>
</organism>
<evidence type="ECO:0000256" key="3">
    <source>
        <dbReference type="PROSITE-ProRule" id="PRU00169"/>
    </source>
</evidence>
<dbReference type="Pfam" id="PF00072">
    <property type="entry name" value="Response_reg"/>
    <property type="match status" value="1"/>
</dbReference>
<accession>A0A7V0XFS3</accession>
<reference evidence="5" key="1">
    <citation type="journal article" date="2020" name="mSystems">
        <title>Genome- and Community-Level Interaction Insights into Carbon Utilization and Element Cycling Functions of Hydrothermarchaeota in Hydrothermal Sediment.</title>
        <authorList>
            <person name="Zhou Z."/>
            <person name="Liu Y."/>
            <person name="Xu W."/>
            <person name="Pan J."/>
            <person name="Luo Z.H."/>
            <person name="Li M."/>
        </authorList>
    </citation>
    <scope>NUCLEOTIDE SEQUENCE [LARGE SCALE GENOMIC DNA]</scope>
    <source>
        <strain evidence="5">SpSt-1182</strain>
    </source>
</reference>
<gene>
    <name evidence="5" type="ORF">ENN51_09230</name>
</gene>
<dbReference type="AlphaFoldDB" id="A0A7V0XFS3"/>
<dbReference type="InterPro" id="IPR011006">
    <property type="entry name" value="CheY-like_superfamily"/>
</dbReference>
<dbReference type="SUPFAM" id="SSF52172">
    <property type="entry name" value="CheY-like"/>
    <property type="match status" value="1"/>
</dbReference>
<evidence type="ECO:0000256" key="2">
    <source>
        <dbReference type="ARBA" id="ARBA00023012"/>
    </source>
</evidence>
<keyword evidence="1 3" id="KW-0597">Phosphoprotein</keyword>
<protein>
    <submittedName>
        <fullName evidence="5">Response regulator</fullName>
    </submittedName>
</protein>
<dbReference type="Proteomes" id="UP000885672">
    <property type="component" value="Unassembled WGS sequence"/>
</dbReference>
<dbReference type="PANTHER" id="PTHR44591:SF14">
    <property type="entry name" value="PROTEIN PILG"/>
    <property type="match status" value="1"/>
</dbReference>
<proteinExistence type="predicted"/>
<dbReference type="PANTHER" id="PTHR44591">
    <property type="entry name" value="STRESS RESPONSE REGULATOR PROTEIN 1"/>
    <property type="match status" value="1"/>
</dbReference>
<dbReference type="PROSITE" id="PS50110">
    <property type="entry name" value="RESPONSE_REGULATORY"/>
    <property type="match status" value="1"/>
</dbReference>
<dbReference type="InterPro" id="IPR050595">
    <property type="entry name" value="Bact_response_regulator"/>
</dbReference>
<name>A0A7V0XFS3_UNCW3</name>
<dbReference type="InterPro" id="IPR001789">
    <property type="entry name" value="Sig_transdc_resp-reg_receiver"/>
</dbReference>
<sequence>VLCGWEMHAEAAADAPSARAAMARSSFDVALVDLVMPGVDGIELIRQLGPRHPETRFFLMTAYDECERALEAESEHGIRVIAKPVDLALLLKYLHTAAEARPVAVGTE</sequence>
<comment type="caution">
    <text evidence="5">The sequence shown here is derived from an EMBL/GenBank/DDBJ whole genome shotgun (WGS) entry which is preliminary data.</text>
</comment>
<evidence type="ECO:0000259" key="4">
    <source>
        <dbReference type="PROSITE" id="PS50110"/>
    </source>
</evidence>
<keyword evidence="2" id="KW-0902">Two-component regulatory system</keyword>
<evidence type="ECO:0000313" key="5">
    <source>
        <dbReference type="EMBL" id="HDR00448.1"/>
    </source>
</evidence>
<dbReference type="EMBL" id="DSBX01000353">
    <property type="protein sequence ID" value="HDR00448.1"/>
    <property type="molecule type" value="Genomic_DNA"/>
</dbReference>